<dbReference type="AlphaFoldDB" id="A0A0T5XD60"/>
<feature type="domain" description="SpoVT-AbrB" evidence="8">
    <location>
        <begin position="80"/>
        <end position="123"/>
    </location>
</feature>
<comment type="similarity">
    <text evidence="7">Belongs to the MraZ family.</text>
</comment>
<keyword evidence="5 7" id="KW-0238">DNA-binding</keyword>
<dbReference type="InterPro" id="IPR035644">
    <property type="entry name" value="MraZ_C"/>
</dbReference>
<keyword evidence="2 7" id="KW-0963">Cytoplasm</keyword>
<proteinExistence type="inferred from homology"/>
<dbReference type="EMBL" id="ACJX03000001">
    <property type="protein sequence ID" value="KRT36275.1"/>
    <property type="molecule type" value="Genomic_DNA"/>
</dbReference>
<sequence>MACEMMIGTYEHRLDSKGRLVLPSRFRQEMGEQLVASVGVERCISLYSKDEWEKLLEKLQKMPFSQSKARDFLRVFLATAHEITLDSAGRILLPQMLKSHAYLETEVSIIGVGDHLEIWDRETWNKYRQDILSNLSTIVEGVEWKQ</sequence>
<dbReference type="SUPFAM" id="SSF89447">
    <property type="entry name" value="AbrB/MazE/MraZ-like"/>
    <property type="match status" value="1"/>
</dbReference>
<comment type="caution">
    <text evidence="9">The sequence shown here is derived from an EMBL/GenBank/DDBJ whole genome shotgun (WGS) entry which is preliminary data.</text>
</comment>
<dbReference type="InterPro" id="IPR037914">
    <property type="entry name" value="SpoVT-AbrB_sf"/>
</dbReference>
<reference evidence="10" key="1">
    <citation type="submission" date="2012-09" db="EMBL/GenBank/DDBJ databases">
        <authorList>
            <person name="Weinstock G."/>
            <person name="Sodergren E."/>
            <person name="Clifton S."/>
            <person name="Fulton L."/>
            <person name="Fulton B."/>
            <person name="Courtney L."/>
            <person name="Fronick C."/>
            <person name="Harrison M."/>
            <person name="Strong C."/>
            <person name="Farmer C."/>
            <person name="Delehaunty K."/>
            <person name="Markovic C."/>
            <person name="Hall O."/>
            <person name="Minx P."/>
            <person name="Tomlinson C."/>
            <person name="Mitreva M."/>
            <person name="Nelson J."/>
            <person name="Hou S."/>
            <person name="Wollam A."/>
            <person name="Pepin K.H."/>
            <person name="Johnson M."/>
            <person name="Bhonagiri V."/>
            <person name="Nash W.E."/>
            <person name="Suruliraj S."/>
            <person name="Warren W."/>
            <person name="Chinwalla A."/>
            <person name="Mardis E.R."/>
            <person name="Wilson R.K."/>
        </authorList>
    </citation>
    <scope>NUCLEOTIDE SEQUENCE [LARGE SCALE GENOMIC DNA]</scope>
    <source>
        <strain evidence="10">OS1</strain>
    </source>
</reference>
<dbReference type="InterPro" id="IPR003444">
    <property type="entry name" value="MraZ"/>
</dbReference>
<dbReference type="GO" id="GO:0003700">
    <property type="term" value="F:DNA-binding transcription factor activity"/>
    <property type="evidence" value="ECO:0007669"/>
    <property type="project" value="UniProtKB-UniRule"/>
</dbReference>
<dbReference type="eggNOG" id="COG2001">
    <property type="taxonomic scope" value="Bacteria"/>
</dbReference>
<organism evidence="9 10">
    <name type="scientific">Acetomicrobium hydrogeniformans ATCC BAA-1850</name>
    <dbReference type="NCBI Taxonomy" id="592015"/>
    <lineage>
        <taxon>Bacteria</taxon>
        <taxon>Thermotogati</taxon>
        <taxon>Synergistota</taxon>
        <taxon>Synergistia</taxon>
        <taxon>Synergistales</taxon>
        <taxon>Acetomicrobiaceae</taxon>
        <taxon>Acetomicrobium</taxon>
    </lineage>
</organism>
<evidence type="ECO:0000256" key="2">
    <source>
        <dbReference type="ARBA" id="ARBA00022490"/>
    </source>
</evidence>
<dbReference type="Gene3D" id="3.40.1550.20">
    <property type="entry name" value="Transcriptional regulator MraZ domain"/>
    <property type="match status" value="1"/>
</dbReference>
<dbReference type="InterPro" id="IPR035642">
    <property type="entry name" value="MraZ_N"/>
</dbReference>
<name>A0A0T5XD60_9BACT</name>
<keyword evidence="4 7" id="KW-0805">Transcription regulation</keyword>
<evidence type="ECO:0000256" key="1">
    <source>
        <dbReference type="ARBA" id="ARBA00013860"/>
    </source>
</evidence>
<dbReference type="Pfam" id="PF02381">
    <property type="entry name" value="MraZ"/>
    <property type="match status" value="2"/>
</dbReference>
<feature type="domain" description="SpoVT-AbrB" evidence="8">
    <location>
        <begin position="9"/>
        <end position="51"/>
    </location>
</feature>
<dbReference type="GO" id="GO:0009295">
    <property type="term" value="C:nucleoid"/>
    <property type="evidence" value="ECO:0007669"/>
    <property type="project" value="UniProtKB-SubCell"/>
</dbReference>
<dbReference type="CDD" id="cd16321">
    <property type="entry name" value="MraZ_C"/>
    <property type="match status" value="1"/>
</dbReference>
<evidence type="ECO:0000256" key="6">
    <source>
        <dbReference type="ARBA" id="ARBA00023163"/>
    </source>
</evidence>
<dbReference type="PANTHER" id="PTHR34701:SF1">
    <property type="entry name" value="TRANSCRIPTIONAL REGULATOR MRAZ"/>
    <property type="match status" value="1"/>
</dbReference>
<dbReference type="NCBIfam" id="TIGR00242">
    <property type="entry name" value="division/cell wall cluster transcriptional repressor MraZ"/>
    <property type="match status" value="1"/>
</dbReference>
<dbReference type="CDD" id="cd16320">
    <property type="entry name" value="MraZ_N"/>
    <property type="match status" value="1"/>
</dbReference>
<dbReference type="GO" id="GO:0005737">
    <property type="term" value="C:cytoplasm"/>
    <property type="evidence" value="ECO:0007669"/>
    <property type="project" value="UniProtKB-UniRule"/>
</dbReference>
<dbReference type="InterPro" id="IPR007159">
    <property type="entry name" value="SpoVT-AbrB_dom"/>
</dbReference>
<keyword evidence="3" id="KW-0677">Repeat</keyword>
<evidence type="ECO:0000256" key="5">
    <source>
        <dbReference type="ARBA" id="ARBA00023125"/>
    </source>
</evidence>
<gene>
    <name evidence="7" type="primary">mraZ</name>
    <name evidence="9" type="ORF">HMPREF1705_03547</name>
</gene>
<evidence type="ECO:0000256" key="4">
    <source>
        <dbReference type="ARBA" id="ARBA00023015"/>
    </source>
</evidence>
<dbReference type="Proteomes" id="UP000005273">
    <property type="component" value="Unassembled WGS sequence"/>
</dbReference>
<evidence type="ECO:0000256" key="3">
    <source>
        <dbReference type="ARBA" id="ARBA00022737"/>
    </source>
</evidence>
<comment type="subunit">
    <text evidence="7">Forms oligomers.</text>
</comment>
<dbReference type="InterPro" id="IPR038619">
    <property type="entry name" value="MraZ_sf"/>
</dbReference>
<evidence type="ECO:0000259" key="8">
    <source>
        <dbReference type="PROSITE" id="PS51740"/>
    </source>
</evidence>
<evidence type="ECO:0000256" key="7">
    <source>
        <dbReference type="HAMAP-Rule" id="MF_01008"/>
    </source>
</evidence>
<dbReference type="STRING" id="592015.HMPREF1705_03547"/>
<keyword evidence="6 7" id="KW-0804">Transcription</keyword>
<evidence type="ECO:0000313" key="9">
    <source>
        <dbReference type="EMBL" id="KRT36275.1"/>
    </source>
</evidence>
<dbReference type="GO" id="GO:2000143">
    <property type="term" value="P:negative regulation of DNA-templated transcription initiation"/>
    <property type="evidence" value="ECO:0007669"/>
    <property type="project" value="TreeGrafter"/>
</dbReference>
<comment type="subcellular location">
    <subcellularLocation>
        <location evidence="7">Cytoplasm</location>
        <location evidence="7">Nucleoid</location>
    </subcellularLocation>
</comment>
<evidence type="ECO:0000313" key="10">
    <source>
        <dbReference type="Proteomes" id="UP000005273"/>
    </source>
</evidence>
<dbReference type="PANTHER" id="PTHR34701">
    <property type="entry name" value="TRANSCRIPTIONAL REGULATOR MRAZ"/>
    <property type="match status" value="1"/>
</dbReference>
<keyword evidence="10" id="KW-1185">Reference proteome</keyword>
<dbReference type="PROSITE" id="PS51740">
    <property type="entry name" value="SPOVT_ABRB"/>
    <property type="match status" value="2"/>
</dbReference>
<dbReference type="GO" id="GO:0000976">
    <property type="term" value="F:transcription cis-regulatory region binding"/>
    <property type="evidence" value="ECO:0007669"/>
    <property type="project" value="TreeGrafter"/>
</dbReference>
<accession>A0A0T5XD60</accession>
<protein>
    <recommendedName>
        <fullName evidence="1 7">Transcriptional regulator MraZ</fullName>
    </recommendedName>
</protein>
<dbReference type="InterPro" id="IPR020603">
    <property type="entry name" value="MraZ_dom"/>
</dbReference>
<dbReference type="HAMAP" id="MF_01008">
    <property type="entry name" value="MraZ"/>
    <property type="match status" value="1"/>
</dbReference>